<dbReference type="RefSeq" id="WP_003795032.1">
    <property type="nucleotide sequence ID" value="NZ_CP046315.1"/>
</dbReference>
<dbReference type="InterPro" id="IPR021770">
    <property type="entry name" value="DUF3335"/>
</dbReference>
<name>A0A857A7A2_9ACTO</name>
<dbReference type="Pfam" id="PF11814">
    <property type="entry name" value="DUF3335"/>
    <property type="match status" value="1"/>
</dbReference>
<gene>
    <name evidence="1" type="ORF">FOC40_07565</name>
</gene>
<keyword evidence="1" id="KW-0456">Lyase</keyword>
<dbReference type="Proteomes" id="UP000424490">
    <property type="component" value="Chromosome"/>
</dbReference>
<reference evidence="1 2" key="1">
    <citation type="submission" date="2019-11" db="EMBL/GenBank/DDBJ databases">
        <title>FDA dAtabase for Regulatory Grade micrObial Sequences (FDA-ARGOS): Supporting development and validation of Infectious Disease Dx tests.</title>
        <authorList>
            <person name="Stonesifer R."/>
            <person name="Tallon L."/>
            <person name="Sadzewicz L."/>
            <person name="Vavikolanu K."/>
            <person name="Mehta A."/>
            <person name="Aluvathingal J."/>
            <person name="Nadendla S."/>
            <person name="Myers T."/>
            <person name="Yan Y."/>
            <person name="Sichtig H."/>
        </authorList>
    </citation>
    <scope>NUCLEOTIDE SEQUENCE [LARGE SCALE GENOMIC DNA]</scope>
    <source>
        <strain evidence="1 2">FDAARGOS_732</strain>
    </source>
</reference>
<dbReference type="AlphaFoldDB" id="A0A857A7A2"/>
<evidence type="ECO:0000313" key="2">
    <source>
        <dbReference type="Proteomes" id="UP000424490"/>
    </source>
</evidence>
<evidence type="ECO:0000313" key="1">
    <source>
        <dbReference type="EMBL" id="QGS11272.1"/>
    </source>
</evidence>
<proteinExistence type="predicted"/>
<accession>A0A857A7A2</accession>
<protein>
    <submittedName>
        <fullName evidence="1">Pectate lyase</fullName>
    </submittedName>
</protein>
<organism evidence="1 2">
    <name type="scientific">Schaalia odontolytica</name>
    <dbReference type="NCBI Taxonomy" id="1660"/>
    <lineage>
        <taxon>Bacteria</taxon>
        <taxon>Bacillati</taxon>
        <taxon>Actinomycetota</taxon>
        <taxon>Actinomycetes</taxon>
        <taxon>Actinomycetales</taxon>
        <taxon>Actinomycetaceae</taxon>
        <taxon>Schaalia</taxon>
    </lineage>
</organism>
<dbReference type="GO" id="GO:0016829">
    <property type="term" value="F:lyase activity"/>
    <property type="evidence" value="ECO:0007669"/>
    <property type="project" value="UniProtKB-KW"/>
</dbReference>
<sequence>MSTTLATTPIRPGDNAREQLRALGIPAAHAARWAAMGPAVSATLWTYSGHALLEAHRTTSAHRTIVDACLLDGGDAGAAAVESARTWEVLIQAVLDAAPHTPLVKAVTRDEGPLFEEVLRCRGFLAAGSVGSPLSIDDDTDHGHASVRGWVRWNVRPQVIPAYVRQKTDFTCGPASALMALAHASGCAPDEVSHGLRDEMELWRESTYSLGVGPYGLAAALARRGQSVEVIVSHEGPLVGLTRAHAASPAARRAIHRQHVDEARALGVRDRIGTWDLSDLRAAVQQGNGVIVLVDLEDLNGEQTPHWIYVWGIVGGYALIHDPWNDEQFGETWVETWLEAITLEQLWESAQWEEEECARAFIIVHR</sequence>
<dbReference type="EMBL" id="CP046315">
    <property type="protein sequence ID" value="QGS11272.1"/>
    <property type="molecule type" value="Genomic_DNA"/>
</dbReference>
<dbReference type="Gene3D" id="3.90.70.10">
    <property type="entry name" value="Cysteine proteinases"/>
    <property type="match status" value="1"/>
</dbReference>